<dbReference type="EMBL" id="BAABCV010000009">
    <property type="protein sequence ID" value="GAA4101222.1"/>
    <property type="molecule type" value="Genomic_DNA"/>
</dbReference>
<organism evidence="1 2">
    <name type="scientific">Mucilaginibacter panaciglaebae</name>
    <dbReference type="NCBI Taxonomy" id="502331"/>
    <lineage>
        <taxon>Bacteria</taxon>
        <taxon>Pseudomonadati</taxon>
        <taxon>Bacteroidota</taxon>
        <taxon>Sphingobacteriia</taxon>
        <taxon>Sphingobacteriales</taxon>
        <taxon>Sphingobacteriaceae</taxon>
        <taxon>Mucilaginibacter</taxon>
    </lineage>
</organism>
<dbReference type="Proteomes" id="UP001500841">
    <property type="component" value="Unassembled WGS sequence"/>
</dbReference>
<comment type="caution">
    <text evidence="1">The sequence shown here is derived from an EMBL/GenBank/DDBJ whole genome shotgun (WGS) entry which is preliminary data.</text>
</comment>
<gene>
    <name evidence="1" type="ORF">GCM10022392_27400</name>
</gene>
<sequence>MTDLPINSHADLKNEIYRLQELEREKSLELKARFDGPGAIFSTIISLFGRHDHPDDKGGGIFQQDFVGILSRFALPFALNKTLFKRSNFIIKALVGLVSQKASHYISEDSVESVWDKAKGLFGKAIHLFDKSDKKKQPDIPSFRKIKKEGN</sequence>
<dbReference type="RefSeq" id="WP_345105573.1">
    <property type="nucleotide sequence ID" value="NZ_BAABCV010000009.1"/>
</dbReference>
<reference evidence="2" key="1">
    <citation type="journal article" date="2019" name="Int. J. Syst. Evol. Microbiol.">
        <title>The Global Catalogue of Microorganisms (GCM) 10K type strain sequencing project: providing services to taxonomists for standard genome sequencing and annotation.</title>
        <authorList>
            <consortium name="The Broad Institute Genomics Platform"/>
            <consortium name="The Broad Institute Genome Sequencing Center for Infectious Disease"/>
            <person name="Wu L."/>
            <person name="Ma J."/>
        </authorList>
    </citation>
    <scope>NUCLEOTIDE SEQUENCE [LARGE SCALE GENOMIC DNA]</scope>
    <source>
        <strain evidence="2">JCM 17085</strain>
    </source>
</reference>
<name>A0ABP7X007_9SPHI</name>
<accession>A0ABP7X007</accession>
<evidence type="ECO:0000313" key="2">
    <source>
        <dbReference type="Proteomes" id="UP001500841"/>
    </source>
</evidence>
<keyword evidence="2" id="KW-1185">Reference proteome</keyword>
<evidence type="ECO:0000313" key="1">
    <source>
        <dbReference type="EMBL" id="GAA4101222.1"/>
    </source>
</evidence>
<protein>
    <submittedName>
        <fullName evidence="1">Uncharacterized protein</fullName>
    </submittedName>
</protein>
<proteinExistence type="predicted"/>